<name>A0AAP0PMF2_9MAGN</name>
<feature type="region of interest" description="Disordered" evidence="2">
    <location>
        <begin position="24"/>
        <end position="56"/>
    </location>
</feature>
<dbReference type="GO" id="GO:0080153">
    <property type="term" value="P:negative regulation of reductive pentose-phosphate cycle"/>
    <property type="evidence" value="ECO:0007669"/>
    <property type="project" value="TreeGrafter"/>
</dbReference>
<feature type="disulfide bond" evidence="1">
    <location>
        <begin position="130"/>
        <end position="139"/>
    </location>
</feature>
<dbReference type="EMBL" id="JBBNAE010000002">
    <property type="protein sequence ID" value="KAK9147040.1"/>
    <property type="molecule type" value="Genomic_DNA"/>
</dbReference>
<dbReference type="Proteomes" id="UP001417504">
    <property type="component" value="Unassembled WGS sequence"/>
</dbReference>
<dbReference type="InterPro" id="IPR003823">
    <property type="entry name" value="CP12_dom"/>
</dbReference>
<evidence type="ECO:0000259" key="3">
    <source>
        <dbReference type="SMART" id="SM01093"/>
    </source>
</evidence>
<feature type="compositionally biased region" description="Polar residues" evidence="2">
    <location>
        <begin position="34"/>
        <end position="43"/>
    </location>
</feature>
<dbReference type="Pfam" id="PF02672">
    <property type="entry name" value="CP12"/>
    <property type="match status" value="1"/>
</dbReference>
<feature type="disulfide bond" evidence="1">
    <location>
        <begin position="88"/>
        <end position="97"/>
    </location>
</feature>
<evidence type="ECO:0000313" key="4">
    <source>
        <dbReference type="EMBL" id="KAK9147040.1"/>
    </source>
</evidence>
<organism evidence="4 5">
    <name type="scientific">Stephania japonica</name>
    <dbReference type="NCBI Taxonomy" id="461633"/>
    <lineage>
        <taxon>Eukaryota</taxon>
        <taxon>Viridiplantae</taxon>
        <taxon>Streptophyta</taxon>
        <taxon>Embryophyta</taxon>
        <taxon>Tracheophyta</taxon>
        <taxon>Spermatophyta</taxon>
        <taxon>Magnoliopsida</taxon>
        <taxon>Ranunculales</taxon>
        <taxon>Menispermaceae</taxon>
        <taxon>Menispermoideae</taxon>
        <taxon>Cissampelideae</taxon>
        <taxon>Stephania</taxon>
    </lineage>
</organism>
<dbReference type="PANTHER" id="PTHR33921">
    <property type="entry name" value="CALVIN CYCLE PROTEIN CP12-2, CHLOROPLASTIC"/>
    <property type="match status" value="1"/>
</dbReference>
<feature type="domain" description="CP12" evidence="3">
    <location>
        <begin position="73"/>
        <end position="144"/>
    </location>
</feature>
<reference evidence="4 5" key="1">
    <citation type="submission" date="2024-01" db="EMBL/GenBank/DDBJ databases">
        <title>Genome assemblies of Stephania.</title>
        <authorList>
            <person name="Yang L."/>
        </authorList>
    </citation>
    <scope>NUCLEOTIDE SEQUENCE [LARGE SCALE GENOMIC DNA]</scope>
    <source>
        <strain evidence="4">QJT</strain>
        <tissue evidence="4">Leaf</tissue>
    </source>
</reference>
<dbReference type="InterPro" id="IPR039314">
    <property type="entry name" value="CP12-like"/>
</dbReference>
<keyword evidence="5" id="KW-1185">Reference proteome</keyword>
<sequence length="144" mass="15839">MNTSTITTTTTTMASTLANISLTSRLAPKAHTPNKPTTKSIPTYNHHPWRSLHTHHSKRGNFTVYAAPDTQKISEKVAESIKSAEQACADDPVSGECAAAWDEVEEVSAAASDARLKKKEKESDPLETYCKDNPETEECRTYDN</sequence>
<comment type="caution">
    <text evidence="4">The sequence shown here is derived from an EMBL/GenBank/DDBJ whole genome shotgun (WGS) entry which is preliminary data.</text>
</comment>
<protein>
    <recommendedName>
        <fullName evidence="3">CP12 domain-containing protein</fullName>
    </recommendedName>
</protein>
<dbReference type="PANTHER" id="PTHR33921:SF15">
    <property type="entry name" value="CALVIN CYCLE PROTEIN CP12-2, CHLOROPLASTIC"/>
    <property type="match status" value="1"/>
</dbReference>
<dbReference type="AlphaFoldDB" id="A0AAP0PMF2"/>
<dbReference type="SMART" id="SM01093">
    <property type="entry name" value="CP12"/>
    <property type="match status" value="1"/>
</dbReference>
<evidence type="ECO:0000256" key="1">
    <source>
        <dbReference type="PIRSR" id="PIRSR639314-50"/>
    </source>
</evidence>
<accession>A0AAP0PMF2</accession>
<feature type="compositionally biased region" description="Basic residues" evidence="2">
    <location>
        <begin position="47"/>
        <end position="56"/>
    </location>
</feature>
<keyword evidence="1" id="KW-1015">Disulfide bond</keyword>
<evidence type="ECO:0000313" key="5">
    <source>
        <dbReference type="Proteomes" id="UP001417504"/>
    </source>
</evidence>
<dbReference type="GO" id="GO:0009507">
    <property type="term" value="C:chloroplast"/>
    <property type="evidence" value="ECO:0007669"/>
    <property type="project" value="TreeGrafter"/>
</dbReference>
<proteinExistence type="predicted"/>
<evidence type="ECO:0000256" key="2">
    <source>
        <dbReference type="SAM" id="MobiDB-lite"/>
    </source>
</evidence>
<feature type="compositionally biased region" description="Basic and acidic residues" evidence="2">
    <location>
        <begin position="119"/>
        <end position="144"/>
    </location>
</feature>
<gene>
    <name evidence="4" type="ORF">Sjap_006943</name>
</gene>
<feature type="region of interest" description="Disordered" evidence="2">
    <location>
        <begin position="111"/>
        <end position="144"/>
    </location>
</feature>